<dbReference type="AlphaFoldDB" id="A0A7S4NFY1"/>
<reference evidence="2" key="1">
    <citation type="submission" date="2021-01" db="EMBL/GenBank/DDBJ databases">
        <authorList>
            <person name="Corre E."/>
            <person name="Pelletier E."/>
            <person name="Niang G."/>
            <person name="Scheremetjew M."/>
            <person name="Finn R."/>
            <person name="Kale V."/>
            <person name="Holt S."/>
            <person name="Cochrane G."/>
            <person name="Meng A."/>
            <person name="Brown T."/>
            <person name="Cohen L."/>
        </authorList>
    </citation>
    <scope>NUCLEOTIDE SEQUENCE</scope>
    <source>
        <strain evidence="2">Isolate 1302-5</strain>
    </source>
</reference>
<proteinExistence type="predicted"/>
<accession>A0A7S4NFY1</accession>
<dbReference type="EMBL" id="HBKQ01057928">
    <property type="protein sequence ID" value="CAE2284509.1"/>
    <property type="molecule type" value="Transcribed_RNA"/>
</dbReference>
<feature type="region of interest" description="Disordered" evidence="1">
    <location>
        <begin position="92"/>
        <end position="140"/>
    </location>
</feature>
<feature type="region of interest" description="Disordered" evidence="1">
    <location>
        <begin position="1"/>
        <end position="78"/>
    </location>
</feature>
<feature type="region of interest" description="Disordered" evidence="1">
    <location>
        <begin position="363"/>
        <end position="403"/>
    </location>
</feature>
<organism evidence="2">
    <name type="scientific">Odontella aurita</name>
    <dbReference type="NCBI Taxonomy" id="265563"/>
    <lineage>
        <taxon>Eukaryota</taxon>
        <taxon>Sar</taxon>
        <taxon>Stramenopiles</taxon>
        <taxon>Ochrophyta</taxon>
        <taxon>Bacillariophyta</taxon>
        <taxon>Mediophyceae</taxon>
        <taxon>Biddulphiophycidae</taxon>
        <taxon>Eupodiscales</taxon>
        <taxon>Odontellaceae</taxon>
        <taxon>Odontella</taxon>
    </lineage>
</organism>
<feature type="compositionally biased region" description="Low complexity" evidence="1">
    <location>
        <begin position="227"/>
        <end position="245"/>
    </location>
</feature>
<feature type="compositionally biased region" description="Basic and acidic residues" evidence="1">
    <location>
        <begin position="159"/>
        <end position="168"/>
    </location>
</feature>
<evidence type="ECO:0000256" key="1">
    <source>
        <dbReference type="SAM" id="MobiDB-lite"/>
    </source>
</evidence>
<protein>
    <submittedName>
        <fullName evidence="2">Uncharacterized protein</fullName>
    </submittedName>
</protein>
<feature type="compositionally biased region" description="Basic and acidic residues" evidence="1">
    <location>
        <begin position="371"/>
        <end position="387"/>
    </location>
</feature>
<feature type="compositionally biased region" description="Low complexity" evidence="1">
    <location>
        <begin position="117"/>
        <end position="135"/>
    </location>
</feature>
<feature type="compositionally biased region" description="Basic and acidic residues" evidence="1">
    <location>
        <begin position="21"/>
        <end position="32"/>
    </location>
</feature>
<feature type="compositionally biased region" description="Basic and acidic residues" evidence="1">
    <location>
        <begin position="196"/>
        <end position="224"/>
    </location>
</feature>
<gene>
    <name evidence="2" type="ORF">OAUR00152_LOCUS39576</name>
</gene>
<name>A0A7S4NFY1_9STRA</name>
<feature type="region of interest" description="Disordered" evidence="1">
    <location>
        <begin position="154"/>
        <end position="245"/>
    </location>
</feature>
<feature type="compositionally biased region" description="Basic residues" evidence="1">
    <location>
        <begin position="8"/>
        <end position="20"/>
    </location>
</feature>
<sequence>MSEPGTTPRRRSFNRGRSGRRSGDISDDRSVGDRSANTTASSRRRRSRSPLRSVAKSSRSIVGRLSKIAGGGTKKKDRDAVFANAAAALGAGFDDLDDDDKAPSSTTSSNPAEPDVAGGKKISSSKPKAADAAAPEMDEESVYGVVIEKKPSSAGLDKLVSDAKKKTSTEATAAPSIKEDAVVPEPVPAPALETVQAKEEPATKKESKKSSEKAEKDAAKKAEEEAASAAAGPSPSATAASVAPPASISPGSAIQIILLLMDPSSRRFELLQLEFDSTRALVSDVLCQIPHSATVESMRTQKYRAVCDRKGREMDNGSKLDGFTKGKEGEVILAIPQDMSSRECAKLAKPILSDPNVVAMLNPPSASLAPVKEDTEKKAKEAPESKSRAAPALAEEEPSKDASGGSGFVTFLTVLVGLASVAAGTYFLHEAITASLGSGDSLKPGSRRSKCGFLGLVPPVILEKLSDLAEQHAPGHAGLIPEVCEPAGIEMGEDGILRKYHGGGTGGETVWEIAGGLCPEGDEECVPGLVVEENGALVIGGKPGKIKKTASADEMVPWPFDIDPAKAGSKWW</sequence>
<evidence type="ECO:0000313" key="2">
    <source>
        <dbReference type="EMBL" id="CAE2284509.1"/>
    </source>
</evidence>